<reference evidence="2 3" key="1">
    <citation type="submission" date="2020-12" db="EMBL/GenBank/DDBJ databases">
        <title>Novel Thalassolituus-related marine hydrocarbonoclastic bacteria mediated algae-derived hydrocarbons mineralization in twilight zone of the northern South China Sea.</title>
        <authorList>
            <person name="Dong C."/>
        </authorList>
    </citation>
    <scope>NUCLEOTIDE SEQUENCE [LARGE SCALE GENOMIC DNA]</scope>
    <source>
        <strain evidence="2 3">IMCC1826</strain>
    </source>
</reference>
<dbReference type="Pfam" id="PF05899">
    <property type="entry name" value="Cupin_3"/>
    <property type="match status" value="1"/>
</dbReference>
<comment type="caution">
    <text evidence="2">The sequence shown here is derived from an EMBL/GenBank/DDBJ whole genome shotgun (WGS) entry which is preliminary data.</text>
</comment>
<dbReference type="InterPro" id="IPR014710">
    <property type="entry name" value="RmlC-like_jellyroll"/>
</dbReference>
<dbReference type="EMBL" id="JAEDAH010000042">
    <property type="protein sequence ID" value="MCA6063560.1"/>
    <property type="molecule type" value="Genomic_DNA"/>
</dbReference>
<feature type="domain" description="(S)-ureidoglycine aminohydrolase cupin" evidence="1">
    <location>
        <begin position="49"/>
        <end position="120"/>
    </location>
</feature>
<evidence type="ECO:0000259" key="1">
    <source>
        <dbReference type="Pfam" id="PF05899"/>
    </source>
</evidence>
<dbReference type="SUPFAM" id="SSF51182">
    <property type="entry name" value="RmlC-like cupins"/>
    <property type="match status" value="1"/>
</dbReference>
<evidence type="ECO:0000313" key="2">
    <source>
        <dbReference type="EMBL" id="MCA6063560.1"/>
    </source>
</evidence>
<dbReference type="PANTHER" id="PTHR40943:SF2">
    <property type="entry name" value="(S)-UREIDOGLYCINE AMINOHYDROLASE CUPIN DOMAIN-CONTAINING PROTEIN"/>
    <property type="match status" value="1"/>
</dbReference>
<proteinExistence type="predicted"/>
<gene>
    <name evidence="2" type="ORF">I9W95_08055</name>
</gene>
<evidence type="ECO:0000313" key="3">
    <source>
        <dbReference type="Proteomes" id="UP000714380"/>
    </source>
</evidence>
<dbReference type="Gene3D" id="2.60.120.10">
    <property type="entry name" value="Jelly Rolls"/>
    <property type="match status" value="1"/>
</dbReference>
<sequence length="127" mass="13996">MSQPLSQGTPRAVILPAPASGDAEEYYLDADKLISGNPKQSLWLEYQDPSGQFFAGVWSSEVGEWRVNYNEEEYCRIISGISTMTDSEGNATTVKAGDEFVIPAGFSGVWKVVETTTKRFVIYEKAS</sequence>
<dbReference type="InterPro" id="IPR011051">
    <property type="entry name" value="RmlC_Cupin_sf"/>
</dbReference>
<dbReference type="Proteomes" id="UP000714380">
    <property type="component" value="Unassembled WGS sequence"/>
</dbReference>
<protein>
    <submittedName>
        <fullName evidence="2">Cupin domain-containing protein</fullName>
    </submittedName>
</protein>
<dbReference type="CDD" id="cd02227">
    <property type="entry name" value="cupin_TM1112-like"/>
    <property type="match status" value="1"/>
</dbReference>
<name>A0ABS7ZT20_9GAMM</name>
<dbReference type="InterPro" id="IPR008579">
    <property type="entry name" value="UGlyAH_Cupin_dom"/>
</dbReference>
<accession>A0ABS7ZT20</accession>
<dbReference type="PANTHER" id="PTHR40943">
    <property type="entry name" value="CYTOPLASMIC PROTEIN-RELATED"/>
    <property type="match status" value="1"/>
</dbReference>
<dbReference type="RefSeq" id="WP_225673682.1">
    <property type="nucleotide sequence ID" value="NZ_JAEDAH010000042.1"/>
</dbReference>
<keyword evidence="3" id="KW-1185">Reference proteome</keyword>
<organism evidence="2 3">
    <name type="scientific">Thalassolituus marinus</name>
    <dbReference type="NCBI Taxonomy" id="671053"/>
    <lineage>
        <taxon>Bacteria</taxon>
        <taxon>Pseudomonadati</taxon>
        <taxon>Pseudomonadota</taxon>
        <taxon>Gammaproteobacteria</taxon>
        <taxon>Oceanospirillales</taxon>
        <taxon>Oceanospirillaceae</taxon>
        <taxon>Thalassolituus</taxon>
    </lineage>
</organism>